<organism evidence="1 2">
    <name type="scientific">Duganella aquatilis</name>
    <dbReference type="NCBI Taxonomy" id="2666082"/>
    <lineage>
        <taxon>Bacteria</taxon>
        <taxon>Pseudomonadati</taxon>
        <taxon>Pseudomonadota</taxon>
        <taxon>Betaproteobacteria</taxon>
        <taxon>Burkholderiales</taxon>
        <taxon>Oxalobacteraceae</taxon>
        <taxon>Telluria group</taxon>
        <taxon>Duganella</taxon>
    </lineage>
</organism>
<gene>
    <name evidence="1" type="ORF">GJ698_14980</name>
</gene>
<proteinExistence type="predicted"/>
<comment type="caution">
    <text evidence="1">The sequence shown here is derived from an EMBL/GenBank/DDBJ whole genome shotgun (WGS) entry which is preliminary data.</text>
</comment>
<dbReference type="RefSeq" id="WP_154358433.1">
    <property type="nucleotide sequence ID" value="NZ_WKJL01000010.1"/>
</dbReference>
<keyword evidence="2" id="KW-1185">Reference proteome</keyword>
<reference evidence="1 2" key="1">
    <citation type="submission" date="2019-11" db="EMBL/GenBank/DDBJ databases">
        <title>Novel species isolated from a subtropical stream in China.</title>
        <authorList>
            <person name="Lu H."/>
        </authorList>
    </citation>
    <scope>NUCLEOTIDE SEQUENCE [LARGE SCALE GENOMIC DNA]</scope>
    <source>
        <strain evidence="1 2">FT26W</strain>
    </source>
</reference>
<protein>
    <submittedName>
        <fullName evidence="1">Uncharacterized protein</fullName>
    </submittedName>
</protein>
<evidence type="ECO:0000313" key="2">
    <source>
        <dbReference type="Proteomes" id="UP000439986"/>
    </source>
</evidence>
<dbReference type="EMBL" id="WKJL01000010">
    <property type="protein sequence ID" value="MRW85388.1"/>
    <property type="molecule type" value="Genomic_DNA"/>
</dbReference>
<evidence type="ECO:0000313" key="1">
    <source>
        <dbReference type="EMBL" id="MRW85388.1"/>
    </source>
</evidence>
<dbReference type="Proteomes" id="UP000439986">
    <property type="component" value="Unassembled WGS sequence"/>
</dbReference>
<name>A0A844CZT1_9BURK</name>
<accession>A0A844CZT1</accession>
<sequence length="96" mass="10993">MTADSPVGPMTAPLTDSELAEYRRLTCLIEDIEQRRNIVALLRHGLRRNPARLALLDEREAQLYAGGAALLRIRAPLHRRYRWPGFIECRDSLTSH</sequence>
<dbReference type="AlphaFoldDB" id="A0A844CZT1"/>